<gene>
    <name evidence="13" type="ORF">GH741_20240</name>
</gene>
<dbReference type="PANTHER" id="PTHR30040:SF2">
    <property type="entry name" value="FAD:PROTEIN FMN TRANSFERASE"/>
    <property type="match status" value="1"/>
</dbReference>
<keyword evidence="12" id="KW-0472">Membrane</keyword>
<reference evidence="13" key="1">
    <citation type="submission" date="2019-11" db="EMBL/GenBank/DDBJ databases">
        <authorList>
            <person name="Li J."/>
        </authorList>
    </citation>
    <scope>NUCLEOTIDE SEQUENCE</scope>
    <source>
        <strain evidence="13">B6B</strain>
    </source>
</reference>
<feature type="binding site" evidence="11">
    <location>
        <position position="176"/>
    </location>
    <ligand>
        <name>Mg(2+)</name>
        <dbReference type="ChEBI" id="CHEBI:18420"/>
    </ligand>
</feature>
<evidence type="ECO:0000256" key="9">
    <source>
        <dbReference type="ARBA" id="ARBA00048540"/>
    </source>
</evidence>
<protein>
    <recommendedName>
        <fullName evidence="2 10">FAD:protein FMN transferase</fullName>
        <ecNumber evidence="1 10">2.7.1.180</ecNumber>
    </recommendedName>
    <alternativeName>
        <fullName evidence="8 10">Flavin transferase</fullName>
    </alternativeName>
</protein>
<organism evidence="13 14">
    <name type="scientific">Aquibacillus halophilus</name>
    <dbReference type="NCBI Taxonomy" id="930132"/>
    <lineage>
        <taxon>Bacteria</taxon>
        <taxon>Bacillati</taxon>
        <taxon>Bacillota</taxon>
        <taxon>Bacilli</taxon>
        <taxon>Bacillales</taxon>
        <taxon>Bacillaceae</taxon>
        <taxon>Aquibacillus</taxon>
    </lineage>
</organism>
<keyword evidence="12" id="KW-1003">Cell membrane</keyword>
<comment type="similarity">
    <text evidence="10 12">Belongs to the ApbE family.</text>
</comment>
<evidence type="ECO:0000256" key="3">
    <source>
        <dbReference type="ARBA" id="ARBA00022630"/>
    </source>
</evidence>
<dbReference type="PROSITE" id="PS51257">
    <property type="entry name" value="PROKAR_LIPOPROTEIN"/>
    <property type="match status" value="1"/>
</dbReference>
<keyword evidence="4 10" id="KW-0808">Transferase</keyword>
<feature type="binding site" evidence="11">
    <location>
        <position position="290"/>
    </location>
    <ligand>
        <name>Mg(2+)</name>
        <dbReference type="ChEBI" id="CHEBI:18420"/>
    </ligand>
</feature>
<keyword evidence="5 10" id="KW-0479">Metal-binding</keyword>
<evidence type="ECO:0000256" key="1">
    <source>
        <dbReference type="ARBA" id="ARBA00011955"/>
    </source>
</evidence>
<name>A0A6A8DPJ3_9BACI</name>
<keyword evidence="3 10" id="KW-0285">Flavoprotein</keyword>
<evidence type="ECO:0000256" key="10">
    <source>
        <dbReference type="PIRNR" id="PIRNR006268"/>
    </source>
</evidence>
<dbReference type="GO" id="GO:0016740">
    <property type="term" value="F:transferase activity"/>
    <property type="evidence" value="ECO:0007669"/>
    <property type="project" value="UniProtKB-UniRule"/>
</dbReference>
<dbReference type="EMBL" id="WJNG01000022">
    <property type="protein sequence ID" value="MRH44977.1"/>
    <property type="molecule type" value="Genomic_DNA"/>
</dbReference>
<dbReference type="Gene3D" id="3.10.520.10">
    <property type="entry name" value="ApbE-like domains"/>
    <property type="match status" value="1"/>
</dbReference>
<evidence type="ECO:0000256" key="2">
    <source>
        <dbReference type="ARBA" id="ARBA00016337"/>
    </source>
</evidence>
<dbReference type="InterPro" id="IPR003374">
    <property type="entry name" value="ApbE-like_sf"/>
</dbReference>
<dbReference type="GO" id="GO:0005886">
    <property type="term" value="C:plasma membrane"/>
    <property type="evidence" value="ECO:0007669"/>
    <property type="project" value="UniProtKB-SubCell"/>
</dbReference>
<feature type="binding site" evidence="11">
    <location>
        <position position="294"/>
    </location>
    <ligand>
        <name>Mg(2+)</name>
        <dbReference type="ChEBI" id="CHEBI:18420"/>
    </ligand>
</feature>
<dbReference type="EC" id="2.7.1.180" evidence="1 10"/>
<dbReference type="PANTHER" id="PTHR30040">
    <property type="entry name" value="THIAMINE BIOSYNTHESIS LIPOPROTEIN APBE"/>
    <property type="match status" value="1"/>
</dbReference>
<comment type="catalytic activity">
    <reaction evidence="9 10 12">
        <text>L-threonyl-[protein] + FAD = FMN-L-threonyl-[protein] + AMP + H(+)</text>
        <dbReference type="Rhea" id="RHEA:36847"/>
        <dbReference type="Rhea" id="RHEA-COMP:11060"/>
        <dbReference type="Rhea" id="RHEA-COMP:11061"/>
        <dbReference type="ChEBI" id="CHEBI:15378"/>
        <dbReference type="ChEBI" id="CHEBI:30013"/>
        <dbReference type="ChEBI" id="CHEBI:57692"/>
        <dbReference type="ChEBI" id="CHEBI:74257"/>
        <dbReference type="ChEBI" id="CHEBI:456215"/>
        <dbReference type="EC" id="2.7.1.180"/>
    </reaction>
</comment>
<evidence type="ECO:0000256" key="4">
    <source>
        <dbReference type="ARBA" id="ARBA00022679"/>
    </source>
</evidence>
<evidence type="ECO:0000313" key="13">
    <source>
        <dbReference type="EMBL" id="MRH44977.1"/>
    </source>
</evidence>
<dbReference type="InterPro" id="IPR024932">
    <property type="entry name" value="ApbE"/>
</dbReference>
<comment type="caution">
    <text evidence="13">The sequence shown here is derived from an EMBL/GenBank/DDBJ whole genome shotgun (WGS) entry which is preliminary data.</text>
</comment>
<dbReference type="SUPFAM" id="SSF143631">
    <property type="entry name" value="ApbE-like"/>
    <property type="match status" value="1"/>
</dbReference>
<sequence>MNRKYILVAWLIILILVIGCSQTTTTELTNNPYKKTEFLMGTIVTVKIYDEGKEDVLEPVFKKIQSLSNQITTNETESDIEKINKNAGVEPVIVSNDIYRLIEAGKTYSEMSGGSFDISIGPLTKLWHIGYDDARKPNQQEIDAILSLINYKDVELNSEESTVFLREKGMKLDLGAIAKGFIADEVVAVLKDHNVTTAIIDLGGNIYVLGNNPSGNAWTVGIQNPFAPRGETVGKIPEANKSIVTSGIYERYLEVDGTKYHHLLNPKDGYPFMNDIAGVTIISTESIDGDALSTSVFSKGLEGGMDYIESFDGVEAVFVSTDKKIYITSGLKEVFELTSEEFVLGN</sequence>
<keyword evidence="12" id="KW-0449">Lipoprotein</keyword>
<evidence type="ECO:0000256" key="7">
    <source>
        <dbReference type="ARBA" id="ARBA00022842"/>
    </source>
</evidence>
<dbReference type="GO" id="GO:0046872">
    <property type="term" value="F:metal ion binding"/>
    <property type="evidence" value="ECO:0007669"/>
    <property type="project" value="UniProtKB-UniRule"/>
</dbReference>
<dbReference type="AlphaFoldDB" id="A0A6A8DPJ3"/>
<comment type="function">
    <text evidence="12">Flavin transferase that catalyzes the transfer of the FMN moiety of FAD and its covalent binding to the hydroxyl group of a threonine residue in a target flavoprotein.</text>
</comment>
<evidence type="ECO:0000256" key="6">
    <source>
        <dbReference type="ARBA" id="ARBA00022827"/>
    </source>
</evidence>
<evidence type="ECO:0000256" key="11">
    <source>
        <dbReference type="PIRSR" id="PIRSR006268-2"/>
    </source>
</evidence>
<comment type="subcellular location">
    <subcellularLocation>
        <location evidence="12">Cell inner membrane</location>
        <topology evidence="12">Lipid-anchor</topology>
        <orientation evidence="12">Periplasmic side</orientation>
    </subcellularLocation>
</comment>
<accession>A0A6A8DPJ3</accession>
<keyword evidence="6 10" id="KW-0274">FAD</keyword>
<dbReference type="PIRSF" id="PIRSF006268">
    <property type="entry name" value="ApbE"/>
    <property type="match status" value="1"/>
</dbReference>
<proteinExistence type="inferred from homology"/>
<dbReference type="Proteomes" id="UP000799092">
    <property type="component" value="Unassembled WGS sequence"/>
</dbReference>
<evidence type="ECO:0000256" key="5">
    <source>
        <dbReference type="ARBA" id="ARBA00022723"/>
    </source>
</evidence>
<keyword evidence="12" id="KW-0997">Cell inner membrane</keyword>
<evidence type="ECO:0000256" key="8">
    <source>
        <dbReference type="ARBA" id="ARBA00031306"/>
    </source>
</evidence>
<dbReference type="Pfam" id="PF02424">
    <property type="entry name" value="ApbE"/>
    <property type="match status" value="1"/>
</dbReference>
<evidence type="ECO:0000313" key="14">
    <source>
        <dbReference type="Proteomes" id="UP000799092"/>
    </source>
</evidence>
<comment type="cofactor">
    <cofactor evidence="11">
        <name>Mg(2+)</name>
        <dbReference type="ChEBI" id="CHEBI:18420"/>
    </cofactor>
    <cofactor evidence="11">
        <name>Mn(2+)</name>
        <dbReference type="ChEBI" id="CHEBI:29035"/>
    </cofactor>
    <text evidence="11">Magnesium. Can also use manganese.</text>
</comment>
<dbReference type="RefSeq" id="WP_153738575.1">
    <property type="nucleotide sequence ID" value="NZ_WJNG01000022.1"/>
</dbReference>
<keyword evidence="7 10" id="KW-0460">Magnesium</keyword>
<evidence type="ECO:0000256" key="12">
    <source>
        <dbReference type="RuleBase" id="RU363002"/>
    </source>
</evidence>
<keyword evidence="14" id="KW-1185">Reference proteome</keyword>
<dbReference type="OrthoDB" id="9778595at2"/>